<name>A0A2P6MKS6_ALKUR</name>
<comment type="caution">
    <text evidence="3">The sequence shown here is derived from an EMBL/GenBank/DDBJ whole genome shotgun (WGS) entry which is preliminary data.</text>
</comment>
<dbReference type="InterPro" id="IPR011152">
    <property type="entry name" value="Pesterase_MJ0912"/>
</dbReference>
<sequence>MKLAVISDIHGNRQALEAVLDDISTQRTDAVLCLGDISFRGPDPKGCLELVQKHTDYAVLGNADLWAARGINEGEVPDAALTMMRAEQQFTQALLSEEDLHYLASLPKNLEIPFSNKTQLFAFHATPEDPFPPVLKDAPDDTFRSWTAADSRAEAYVYGHVHTAHHRTLDGKLFLNPGSVGLPFDGDPRASYLLLHKDEHGVHPAFRRVQYDIPRQVKRLEETGYPGAAHPLLTYIYENGALPPQK</sequence>
<dbReference type="SUPFAM" id="SSF56300">
    <property type="entry name" value="Metallo-dependent phosphatases"/>
    <property type="match status" value="1"/>
</dbReference>
<dbReference type="PANTHER" id="PTHR42850:SF2">
    <property type="entry name" value="BLL5683 PROTEIN"/>
    <property type="match status" value="1"/>
</dbReference>
<dbReference type="Pfam" id="PF12850">
    <property type="entry name" value="Metallophos_2"/>
    <property type="match status" value="1"/>
</dbReference>
<evidence type="ECO:0000313" key="3">
    <source>
        <dbReference type="EMBL" id="PRO66861.1"/>
    </source>
</evidence>
<evidence type="ECO:0000259" key="2">
    <source>
        <dbReference type="Pfam" id="PF12850"/>
    </source>
</evidence>
<dbReference type="InterPro" id="IPR029052">
    <property type="entry name" value="Metallo-depent_PP-like"/>
</dbReference>
<accession>A0A2P6MKS6</accession>
<reference evidence="3 4" key="1">
    <citation type="submission" date="2018-03" db="EMBL/GenBank/DDBJ databases">
        <title>Bacillus urumqiensis sp. nov., a moderately haloalkaliphilic bacterium isolated from a salt lake.</title>
        <authorList>
            <person name="Zhao B."/>
            <person name="Liao Z."/>
        </authorList>
    </citation>
    <scope>NUCLEOTIDE SEQUENCE [LARGE SCALE GENOMIC DNA]</scope>
    <source>
        <strain evidence="3 4">BZ-SZ-XJ18</strain>
    </source>
</reference>
<dbReference type="InterPro" id="IPR024654">
    <property type="entry name" value="Calcineurin-like_PHP_lpxH"/>
</dbReference>
<dbReference type="InterPro" id="IPR050126">
    <property type="entry name" value="Ap4A_hydrolase"/>
</dbReference>
<dbReference type="EMBL" id="PVNS01000002">
    <property type="protein sequence ID" value="PRO66861.1"/>
    <property type="molecule type" value="Genomic_DNA"/>
</dbReference>
<dbReference type="RefSeq" id="WP_105957897.1">
    <property type="nucleotide sequence ID" value="NZ_PVNS01000002.1"/>
</dbReference>
<dbReference type="Gene3D" id="3.60.21.10">
    <property type="match status" value="1"/>
</dbReference>
<organism evidence="3 4">
    <name type="scientific">Alkalicoccus urumqiensis</name>
    <name type="common">Bacillus urumqiensis</name>
    <dbReference type="NCBI Taxonomy" id="1548213"/>
    <lineage>
        <taxon>Bacteria</taxon>
        <taxon>Bacillati</taxon>
        <taxon>Bacillota</taxon>
        <taxon>Bacilli</taxon>
        <taxon>Bacillales</taxon>
        <taxon>Bacillaceae</taxon>
        <taxon>Alkalicoccus</taxon>
    </lineage>
</organism>
<feature type="domain" description="Calcineurin-like phosphoesterase" evidence="2">
    <location>
        <begin position="1"/>
        <end position="198"/>
    </location>
</feature>
<gene>
    <name evidence="3" type="ORF">C6I21_02755</name>
</gene>
<dbReference type="GO" id="GO:0005737">
    <property type="term" value="C:cytoplasm"/>
    <property type="evidence" value="ECO:0007669"/>
    <property type="project" value="TreeGrafter"/>
</dbReference>
<keyword evidence="4" id="KW-1185">Reference proteome</keyword>
<dbReference type="Proteomes" id="UP000243650">
    <property type="component" value="Unassembled WGS sequence"/>
</dbReference>
<dbReference type="OrthoDB" id="9813918at2"/>
<comment type="similarity">
    <text evidence="1">Belongs to the metallophosphoesterase superfamily. YfcE family.</text>
</comment>
<dbReference type="AlphaFoldDB" id="A0A2P6MKS6"/>
<dbReference type="PANTHER" id="PTHR42850">
    <property type="entry name" value="METALLOPHOSPHOESTERASE"/>
    <property type="match status" value="1"/>
</dbReference>
<protein>
    <recommendedName>
        <fullName evidence="2">Calcineurin-like phosphoesterase domain-containing protein</fullName>
    </recommendedName>
</protein>
<dbReference type="GO" id="GO:0016791">
    <property type="term" value="F:phosphatase activity"/>
    <property type="evidence" value="ECO:0007669"/>
    <property type="project" value="TreeGrafter"/>
</dbReference>
<proteinExistence type="inferred from homology"/>
<evidence type="ECO:0000313" key="4">
    <source>
        <dbReference type="Proteomes" id="UP000243650"/>
    </source>
</evidence>
<dbReference type="PIRSF" id="PIRSF000883">
    <property type="entry name" value="Pesterase_MJ0912"/>
    <property type="match status" value="1"/>
</dbReference>
<evidence type="ECO:0000256" key="1">
    <source>
        <dbReference type="ARBA" id="ARBA00008950"/>
    </source>
</evidence>